<reference evidence="8" key="1">
    <citation type="journal article" date="2010" name="Infect. Genet. Evol.">
        <title>A repertoire of the dominant transcripts from the salivary glands of the blood-sucking bug, Triatoma dimidiata, a vector of Chagas disease.</title>
        <authorList>
            <person name="Kato H."/>
            <person name="Jochim R.C."/>
            <person name="Gomez E.A."/>
            <person name="Sakoda R."/>
            <person name="Iwata H."/>
            <person name="Valenzuela J.G."/>
            <person name="Hashiguchi Y."/>
        </authorList>
    </citation>
    <scope>NUCLEOTIDE SEQUENCE</scope>
    <source>
        <tissue evidence="8">Salivary gland</tissue>
    </source>
</reference>
<comment type="similarity">
    <text evidence="6">Belongs to the calycin superfamily. Triabin family.</text>
</comment>
<name>D1MWD2_TRIDM</name>
<evidence type="ECO:0000256" key="2">
    <source>
        <dbReference type="ARBA" id="ARBA00022525"/>
    </source>
</evidence>
<dbReference type="AlphaFoldDB" id="D1MWD2"/>
<dbReference type="CDD" id="cd19423">
    <property type="entry name" value="lipocalin_LTBP1-like"/>
    <property type="match status" value="1"/>
</dbReference>
<dbReference type="SUPFAM" id="SSF50814">
    <property type="entry name" value="Lipocalins"/>
    <property type="match status" value="1"/>
</dbReference>
<dbReference type="Gene3D" id="2.40.128.20">
    <property type="match status" value="1"/>
</dbReference>
<evidence type="ECO:0000256" key="5">
    <source>
        <dbReference type="ARBA" id="ARBA00023240"/>
    </source>
</evidence>
<dbReference type="EMBL" id="AB470383">
    <property type="protein sequence ID" value="BAI50833.1"/>
    <property type="molecule type" value="mRNA"/>
</dbReference>
<evidence type="ECO:0000256" key="1">
    <source>
        <dbReference type="ARBA" id="ARBA00004613"/>
    </source>
</evidence>
<proteinExistence type="evidence at transcript level"/>
<evidence type="ECO:0000256" key="7">
    <source>
        <dbReference type="SAM" id="SignalP"/>
    </source>
</evidence>
<comment type="subcellular location">
    <subcellularLocation>
        <location evidence="1">Secreted</location>
    </subcellularLocation>
</comment>
<protein>
    <recommendedName>
        <fullName evidence="9">Salivary lipocalin</fullName>
    </recommendedName>
</protein>
<dbReference type="InterPro" id="IPR005657">
    <property type="entry name" value="Triabi/Procalin"/>
</dbReference>
<keyword evidence="3" id="KW-0800">Toxin</keyword>
<evidence type="ECO:0008006" key="9">
    <source>
        <dbReference type="Google" id="ProtNLM"/>
    </source>
</evidence>
<keyword evidence="5" id="KW-1199">Hemostasis impairing toxin</keyword>
<dbReference type="InterPro" id="IPR012674">
    <property type="entry name" value="Calycin"/>
</dbReference>
<feature type="signal peptide" evidence="7">
    <location>
        <begin position="1"/>
        <end position="23"/>
    </location>
</feature>
<evidence type="ECO:0000256" key="4">
    <source>
        <dbReference type="ARBA" id="ARBA00022729"/>
    </source>
</evidence>
<dbReference type="GO" id="GO:0030682">
    <property type="term" value="P:symbiont-mediated perturbation of host defenses"/>
    <property type="evidence" value="ECO:0007669"/>
    <property type="project" value="InterPro"/>
</dbReference>
<dbReference type="GO" id="GO:0005576">
    <property type="term" value="C:extracellular region"/>
    <property type="evidence" value="ECO:0007669"/>
    <property type="project" value="UniProtKB-SubCell"/>
</dbReference>
<dbReference type="GO" id="GO:0090729">
    <property type="term" value="F:toxin activity"/>
    <property type="evidence" value="ECO:0007669"/>
    <property type="project" value="UniProtKB-KW"/>
</dbReference>
<evidence type="ECO:0000313" key="8">
    <source>
        <dbReference type="EMBL" id="BAI50833.1"/>
    </source>
</evidence>
<keyword evidence="4 7" id="KW-0732">Signal</keyword>
<dbReference type="Pfam" id="PF03973">
    <property type="entry name" value="Triabin"/>
    <property type="match status" value="1"/>
</dbReference>
<keyword evidence="2" id="KW-0964">Secreted</keyword>
<feature type="chain" id="PRO_5003024728" description="Salivary lipocalin" evidence="7">
    <location>
        <begin position="24"/>
        <end position="199"/>
    </location>
</feature>
<evidence type="ECO:0000256" key="6">
    <source>
        <dbReference type="ARBA" id="ARBA00034121"/>
    </source>
</evidence>
<sequence length="199" mass="22515">MKTITMKTIITVIFFGILTYAVAQRPATLSQCQSDLPAKQDLSIETFFKDSWFVTHIKDGGNEATCREYKSNIENGAIKLNAVGEHKLNRDQNKHSTTNCSSSRGKTLKPEGPFVLQCRHTYYGDNERTTFFGMSFSVIETDYTDYALVYRCTKYTNMNYITGNLLLLHRSKTADGSKATESLQKLNLLLSQFQKTEGC</sequence>
<accession>D1MWD2</accession>
<organism evidence="8">
    <name type="scientific">Triatoma dimidiata</name>
    <name type="common">Kissing bug</name>
    <name type="synonym">Meccus dimidiatus</name>
    <dbReference type="NCBI Taxonomy" id="72491"/>
    <lineage>
        <taxon>Eukaryota</taxon>
        <taxon>Metazoa</taxon>
        <taxon>Ecdysozoa</taxon>
        <taxon>Arthropoda</taxon>
        <taxon>Hexapoda</taxon>
        <taxon>Insecta</taxon>
        <taxon>Pterygota</taxon>
        <taxon>Neoptera</taxon>
        <taxon>Paraneoptera</taxon>
        <taxon>Hemiptera</taxon>
        <taxon>Heteroptera</taxon>
        <taxon>Panheteroptera</taxon>
        <taxon>Cimicomorpha</taxon>
        <taxon>Reduviidae</taxon>
        <taxon>Triatominae</taxon>
        <taxon>Triatoma</taxon>
    </lineage>
</organism>
<evidence type="ECO:0000256" key="3">
    <source>
        <dbReference type="ARBA" id="ARBA00022656"/>
    </source>
</evidence>